<dbReference type="CDD" id="cd01741">
    <property type="entry name" value="GATase1_1"/>
    <property type="match status" value="1"/>
</dbReference>
<sequence length="235" mass="25858">MHLAILMTNTDETEFAQARPKDGEKFTILIKELRPDWDCSVFPVKDGVFPEDIGAFDGVMITGSPASVHDEAPWVGQLFALIREIDRREIPMFGACFGHQAIAVALGGAVDRNPEGWVHGYADVTQMPLPWAEAPARIGVYASHIEQVADLPEGIEAVASGPGCPVGGYLKGRHIYSTQYHPEMTDAFIADLVEFTADYVGPEVTKAARESLKNRADREDWARQIVGFFEWAVKA</sequence>
<keyword evidence="2" id="KW-0315">Glutamine amidotransferase</keyword>
<organism evidence="2 3">
    <name type="scientific">Shimia aestuarii</name>
    <dbReference type="NCBI Taxonomy" id="254406"/>
    <lineage>
        <taxon>Bacteria</taxon>
        <taxon>Pseudomonadati</taxon>
        <taxon>Pseudomonadota</taxon>
        <taxon>Alphaproteobacteria</taxon>
        <taxon>Rhodobacterales</taxon>
        <taxon>Roseobacteraceae</taxon>
    </lineage>
</organism>
<dbReference type="PROSITE" id="PS51273">
    <property type="entry name" value="GATASE_TYPE_1"/>
    <property type="match status" value="1"/>
</dbReference>
<dbReference type="InterPro" id="IPR017926">
    <property type="entry name" value="GATASE"/>
</dbReference>
<gene>
    <name evidence="2" type="ORF">SAMN04488042_1011018</name>
</gene>
<dbReference type="EMBL" id="FOTQ01000001">
    <property type="protein sequence ID" value="SFL65697.1"/>
    <property type="molecule type" value="Genomic_DNA"/>
</dbReference>
<dbReference type="PANTHER" id="PTHR42695">
    <property type="entry name" value="GLUTAMINE AMIDOTRANSFERASE YLR126C-RELATED"/>
    <property type="match status" value="1"/>
</dbReference>
<evidence type="ECO:0000313" key="2">
    <source>
        <dbReference type="EMBL" id="SFL65697.1"/>
    </source>
</evidence>
<dbReference type="InterPro" id="IPR029062">
    <property type="entry name" value="Class_I_gatase-like"/>
</dbReference>
<dbReference type="RefSeq" id="WP_093091450.1">
    <property type="nucleotide sequence ID" value="NZ_FOTQ01000001.1"/>
</dbReference>
<dbReference type="InterPro" id="IPR044992">
    <property type="entry name" value="ChyE-like"/>
</dbReference>
<feature type="domain" description="Glutamine amidotransferase" evidence="1">
    <location>
        <begin position="54"/>
        <end position="185"/>
    </location>
</feature>
<dbReference type="GO" id="GO:0005829">
    <property type="term" value="C:cytosol"/>
    <property type="evidence" value="ECO:0007669"/>
    <property type="project" value="TreeGrafter"/>
</dbReference>
<name>A0A1I4JHL7_9RHOB</name>
<dbReference type="Proteomes" id="UP000199144">
    <property type="component" value="Unassembled WGS sequence"/>
</dbReference>
<dbReference type="STRING" id="254406.SAMN04488042_1011018"/>
<proteinExistence type="predicted"/>
<dbReference type="OrthoDB" id="7365442at2"/>
<protein>
    <submittedName>
        <fullName evidence="2">GMP synthase-Glutamine amidotransferase</fullName>
    </submittedName>
</protein>
<keyword evidence="2" id="KW-0808">Transferase</keyword>
<accession>A0A1I4JHL7</accession>
<dbReference type="GO" id="GO:0016740">
    <property type="term" value="F:transferase activity"/>
    <property type="evidence" value="ECO:0007669"/>
    <property type="project" value="UniProtKB-KW"/>
</dbReference>
<keyword evidence="3" id="KW-1185">Reference proteome</keyword>
<dbReference type="SUPFAM" id="SSF52317">
    <property type="entry name" value="Class I glutamine amidotransferase-like"/>
    <property type="match status" value="1"/>
</dbReference>
<dbReference type="AlphaFoldDB" id="A0A1I4JHL7"/>
<evidence type="ECO:0000313" key="3">
    <source>
        <dbReference type="Proteomes" id="UP000199144"/>
    </source>
</evidence>
<reference evidence="2 3" key="1">
    <citation type="submission" date="2016-10" db="EMBL/GenBank/DDBJ databases">
        <authorList>
            <person name="de Groot N.N."/>
        </authorList>
    </citation>
    <scope>NUCLEOTIDE SEQUENCE [LARGE SCALE GENOMIC DNA]</scope>
    <source>
        <strain evidence="2 3">DSM 15283</strain>
    </source>
</reference>
<dbReference type="PRINTS" id="PR00099">
    <property type="entry name" value="CPSGATASE"/>
</dbReference>
<dbReference type="Gene3D" id="3.40.50.880">
    <property type="match status" value="1"/>
</dbReference>
<evidence type="ECO:0000259" key="1">
    <source>
        <dbReference type="Pfam" id="PF00117"/>
    </source>
</evidence>
<dbReference type="Pfam" id="PF00117">
    <property type="entry name" value="GATase"/>
    <property type="match status" value="1"/>
</dbReference>
<dbReference type="PANTHER" id="PTHR42695:SF5">
    <property type="entry name" value="GLUTAMINE AMIDOTRANSFERASE YLR126C-RELATED"/>
    <property type="match status" value="1"/>
</dbReference>